<dbReference type="PANTHER" id="PTHR33281">
    <property type="entry name" value="UPF0187 PROTEIN YNEE"/>
    <property type="match status" value="1"/>
</dbReference>
<keyword evidence="3" id="KW-1003">Cell membrane</keyword>
<dbReference type="PANTHER" id="PTHR33281:SF19">
    <property type="entry name" value="VOLTAGE-DEPENDENT ANION CHANNEL-FORMING PROTEIN YNEE"/>
    <property type="match status" value="1"/>
</dbReference>
<dbReference type="Proteomes" id="UP000182373">
    <property type="component" value="Chromosome"/>
</dbReference>
<sequence>MHPMIVKQPNRILMLFTLRGSVLPVILPKVSLIMAISAALAIVLHAHPGAYPEFSSVPFTLFGLALSIFLGFRNNACYDRWWEGRKLWGALVIEMRALARDVTAFLPTDHPGRTHILHQCIAYAYLLKARLRDETGLDEAGHYLSVEEHAALLAVHNRPEAILRSIMEKIADWGRHGLLSDIIMMTLETRLHAIGAAQGGCERIVSANTPFAYTLLLHRTAWIFCLLLPFGFVSTLGFATPLLTGVLAYTFFGLDALSDELEQPFGLHQNDLPLNAIVRGIEIDLLETLGVDALPAPLAPIKGVLT</sequence>
<evidence type="ECO:0000256" key="7">
    <source>
        <dbReference type="ARBA" id="ARBA00023136"/>
    </source>
</evidence>
<dbReference type="GO" id="GO:0005886">
    <property type="term" value="C:plasma membrane"/>
    <property type="evidence" value="ECO:0007669"/>
    <property type="project" value="UniProtKB-SubCell"/>
</dbReference>
<dbReference type="EMBL" id="CP018191">
    <property type="protein sequence ID" value="APH54375.1"/>
    <property type="molecule type" value="Genomic_DNA"/>
</dbReference>
<evidence type="ECO:0000313" key="10">
    <source>
        <dbReference type="EMBL" id="APH54375.1"/>
    </source>
</evidence>
<dbReference type="GO" id="GO:0005254">
    <property type="term" value="F:chloride channel activity"/>
    <property type="evidence" value="ECO:0007669"/>
    <property type="project" value="InterPro"/>
</dbReference>
<keyword evidence="2" id="KW-0813">Transport</keyword>
<keyword evidence="7 9" id="KW-0472">Membrane</keyword>
<accession>A0AAC9KE18</accession>
<feature type="transmembrane region" description="Helical" evidence="9">
    <location>
        <begin position="56"/>
        <end position="72"/>
    </location>
</feature>
<comment type="subcellular location">
    <subcellularLocation>
        <location evidence="1">Cell membrane</location>
        <topology evidence="1">Multi-pass membrane protein</topology>
    </subcellularLocation>
</comment>
<evidence type="ECO:0000256" key="8">
    <source>
        <dbReference type="ARBA" id="ARBA00034708"/>
    </source>
</evidence>
<keyword evidence="4 9" id="KW-0812">Transmembrane</keyword>
<dbReference type="InterPro" id="IPR044669">
    <property type="entry name" value="YneE/VCCN1/2-like"/>
</dbReference>
<dbReference type="AlphaFoldDB" id="A0AAC9KE18"/>
<evidence type="ECO:0000313" key="11">
    <source>
        <dbReference type="Proteomes" id="UP000182373"/>
    </source>
</evidence>
<evidence type="ECO:0000256" key="4">
    <source>
        <dbReference type="ARBA" id="ARBA00022692"/>
    </source>
</evidence>
<dbReference type="Pfam" id="PF25539">
    <property type="entry name" value="Bestrophin_2"/>
    <property type="match status" value="1"/>
</dbReference>
<keyword evidence="6" id="KW-0406">Ion transport</keyword>
<keyword evidence="5 9" id="KW-1133">Transmembrane helix</keyword>
<evidence type="ECO:0000256" key="5">
    <source>
        <dbReference type="ARBA" id="ARBA00022989"/>
    </source>
</evidence>
<feature type="transmembrane region" description="Helical" evidence="9">
    <location>
        <begin position="21"/>
        <end position="44"/>
    </location>
</feature>
<gene>
    <name evidence="10" type="ORF">GbCGDNIH9_1095</name>
</gene>
<evidence type="ECO:0000256" key="3">
    <source>
        <dbReference type="ARBA" id="ARBA00022475"/>
    </source>
</evidence>
<comment type="similarity">
    <text evidence="8">Belongs to the anion channel-forming bestrophin (TC 1.A.46) family.</text>
</comment>
<proteinExistence type="inferred from homology"/>
<evidence type="ECO:0000256" key="9">
    <source>
        <dbReference type="SAM" id="Phobius"/>
    </source>
</evidence>
<protein>
    <submittedName>
        <fullName evidence="10">Membrane spanning protein</fullName>
    </submittedName>
</protein>
<evidence type="ECO:0000256" key="1">
    <source>
        <dbReference type="ARBA" id="ARBA00004651"/>
    </source>
</evidence>
<evidence type="ECO:0000256" key="2">
    <source>
        <dbReference type="ARBA" id="ARBA00022448"/>
    </source>
</evidence>
<organism evidence="10 11">
    <name type="scientific">Granulibacter bethesdensis</name>
    <dbReference type="NCBI Taxonomy" id="364410"/>
    <lineage>
        <taxon>Bacteria</taxon>
        <taxon>Pseudomonadati</taxon>
        <taxon>Pseudomonadota</taxon>
        <taxon>Alphaproteobacteria</taxon>
        <taxon>Acetobacterales</taxon>
        <taxon>Acetobacteraceae</taxon>
        <taxon>Granulibacter</taxon>
    </lineage>
</organism>
<feature type="transmembrane region" description="Helical" evidence="9">
    <location>
        <begin position="221"/>
        <end position="252"/>
    </location>
</feature>
<evidence type="ECO:0000256" key="6">
    <source>
        <dbReference type="ARBA" id="ARBA00023065"/>
    </source>
</evidence>
<name>A0AAC9KE18_9PROT</name>
<reference evidence="11" key="1">
    <citation type="submission" date="2016-11" db="EMBL/GenBank/DDBJ databases">
        <title>Comparative genomic and phenotypic analysis of Granulibacter bethesdensis clinical isolates from patients with chronic granulomatous disease.</title>
        <authorList>
            <person name="Zarember K.A."/>
            <person name="Porcella S.F."/>
            <person name="Chu J."/>
            <person name="Ding L."/>
            <person name="Dahlstrom E."/>
            <person name="Barbian K."/>
            <person name="Martens C."/>
            <person name="Sykora L."/>
            <person name="Kramer S."/>
            <person name="Pettinato A.M."/>
            <person name="Hong H."/>
            <person name="Wald G."/>
            <person name="Berg L.J."/>
            <person name="Rogge L.S."/>
            <person name="Greenberg D.E."/>
            <person name="Falcone E.L."/>
            <person name="Neves J.F."/>
            <person name="Simoes M.J."/>
            <person name="Casal M."/>
            <person name="Rodriguez-Lopez F.C."/>
            <person name="Zelazny A."/>
            <person name="Gallin J.I."/>
            <person name="Holland S.M."/>
        </authorList>
    </citation>
    <scope>NUCLEOTIDE SEQUENCE [LARGE SCALE GENOMIC DNA]</scope>
    <source>
        <strain evidence="11">NIH9.1</strain>
    </source>
</reference>